<evidence type="ECO:0000256" key="1">
    <source>
        <dbReference type="SAM" id="MobiDB-lite"/>
    </source>
</evidence>
<evidence type="ECO:0000313" key="2">
    <source>
        <dbReference type="EMBL" id="DAF63012.1"/>
    </source>
</evidence>
<feature type="region of interest" description="Disordered" evidence="1">
    <location>
        <begin position="155"/>
        <end position="196"/>
    </location>
</feature>
<reference evidence="2" key="1">
    <citation type="journal article" date="2021" name="Proc. Natl. Acad. Sci. U.S.A.">
        <title>A Catalog of Tens of Thousands of Viruses from Human Metagenomes Reveals Hidden Associations with Chronic Diseases.</title>
        <authorList>
            <person name="Tisza M.J."/>
            <person name="Buck C.B."/>
        </authorList>
    </citation>
    <scope>NUCLEOTIDE SEQUENCE</scope>
    <source>
        <strain evidence="2">Ct9dX1</strain>
    </source>
</reference>
<organism evidence="2">
    <name type="scientific">Myoviridae sp. ct9dX1</name>
    <dbReference type="NCBI Taxonomy" id="2827665"/>
    <lineage>
        <taxon>Viruses</taxon>
        <taxon>Duplodnaviria</taxon>
        <taxon>Heunggongvirae</taxon>
        <taxon>Uroviricota</taxon>
        <taxon>Caudoviricetes</taxon>
    </lineage>
</organism>
<dbReference type="EMBL" id="BK032832">
    <property type="protein sequence ID" value="DAF63012.1"/>
    <property type="molecule type" value="Genomic_DNA"/>
</dbReference>
<proteinExistence type="predicted"/>
<protein>
    <submittedName>
        <fullName evidence="2">Virion morphogenesis protein</fullName>
    </submittedName>
</protein>
<name>A0A8S5TI55_9CAUD</name>
<sequence length="196" mass="21440">MSGVLDIDLGWKNLLKELRGLSKKEIKAGIQGGKTKDGTADLVTVAAVQEFGAMIFQHPGEVTVYRKVKKDGSFANNGRFAKKSKANFSSTHRSMGRLIIIPERSFIRATFDEKSDEIGERAEAAVTAIINGADVSKALARTGQYIEGEIKRKIGSGPFTPNSPATIRKKKSSKPLIDTGHMRQSVRYEIGDRSDE</sequence>
<accession>A0A8S5TI55</accession>